<dbReference type="PANTHER" id="PTHR31672:SF13">
    <property type="entry name" value="F-BOX PROTEIN CPR30-LIKE"/>
    <property type="match status" value="1"/>
</dbReference>
<dbReference type="CDD" id="cd22157">
    <property type="entry name" value="F-box_AtFBW1-like"/>
    <property type="match status" value="1"/>
</dbReference>
<dbReference type="InterPro" id="IPR050796">
    <property type="entry name" value="SCF_F-box_component"/>
</dbReference>
<name>A0AAE1IX30_9FABA</name>
<dbReference type="InterPro" id="IPR036047">
    <property type="entry name" value="F-box-like_dom_sf"/>
</dbReference>
<organism evidence="2 3">
    <name type="scientific">Acacia crassicarpa</name>
    <name type="common">northern wattle</name>
    <dbReference type="NCBI Taxonomy" id="499986"/>
    <lineage>
        <taxon>Eukaryota</taxon>
        <taxon>Viridiplantae</taxon>
        <taxon>Streptophyta</taxon>
        <taxon>Embryophyta</taxon>
        <taxon>Tracheophyta</taxon>
        <taxon>Spermatophyta</taxon>
        <taxon>Magnoliopsida</taxon>
        <taxon>eudicotyledons</taxon>
        <taxon>Gunneridae</taxon>
        <taxon>Pentapetalae</taxon>
        <taxon>rosids</taxon>
        <taxon>fabids</taxon>
        <taxon>Fabales</taxon>
        <taxon>Fabaceae</taxon>
        <taxon>Caesalpinioideae</taxon>
        <taxon>mimosoid clade</taxon>
        <taxon>Acacieae</taxon>
        <taxon>Acacia</taxon>
    </lineage>
</organism>
<gene>
    <name evidence="2" type="ORF">QN277_005830</name>
</gene>
<dbReference type="SUPFAM" id="SSF81383">
    <property type="entry name" value="F-box domain"/>
    <property type="match status" value="1"/>
</dbReference>
<dbReference type="InterPro" id="IPR017451">
    <property type="entry name" value="F-box-assoc_interact_dom"/>
</dbReference>
<dbReference type="AlphaFoldDB" id="A0AAE1IX30"/>
<dbReference type="SMART" id="SM00256">
    <property type="entry name" value="FBOX"/>
    <property type="match status" value="1"/>
</dbReference>
<dbReference type="Pfam" id="PF08268">
    <property type="entry name" value="FBA_3"/>
    <property type="match status" value="1"/>
</dbReference>
<dbReference type="SUPFAM" id="SSF50965">
    <property type="entry name" value="Galactose oxidase, central domain"/>
    <property type="match status" value="1"/>
</dbReference>
<reference evidence="2" key="1">
    <citation type="submission" date="2023-10" db="EMBL/GenBank/DDBJ databases">
        <title>Chromosome-level genome of the transformable northern wattle, Acacia crassicarpa.</title>
        <authorList>
            <person name="Massaro I."/>
            <person name="Sinha N.R."/>
            <person name="Poethig S."/>
            <person name="Leichty A.R."/>
        </authorList>
    </citation>
    <scope>NUCLEOTIDE SEQUENCE</scope>
    <source>
        <strain evidence="2">Acra3RX</strain>
        <tissue evidence="2">Leaf</tissue>
    </source>
</reference>
<comment type="caution">
    <text evidence="2">The sequence shown here is derived from an EMBL/GenBank/DDBJ whole genome shotgun (WGS) entry which is preliminary data.</text>
</comment>
<evidence type="ECO:0000313" key="2">
    <source>
        <dbReference type="EMBL" id="KAK4259506.1"/>
    </source>
</evidence>
<proteinExistence type="predicted"/>
<dbReference type="NCBIfam" id="TIGR01640">
    <property type="entry name" value="F_box_assoc_1"/>
    <property type="match status" value="1"/>
</dbReference>
<accession>A0AAE1IX30</accession>
<evidence type="ECO:0000259" key="1">
    <source>
        <dbReference type="SMART" id="SM00256"/>
    </source>
</evidence>
<dbReference type="Proteomes" id="UP001293593">
    <property type="component" value="Unassembled WGS sequence"/>
</dbReference>
<dbReference type="EMBL" id="JAWXYG010000011">
    <property type="protein sequence ID" value="KAK4259506.1"/>
    <property type="molecule type" value="Genomic_DNA"/>
</dbReference>
<sequence>MKKIEINRAAPYLHDEIIICILSRLPLKSLMRFQCVCKHWKNLFKNPSFIADHLHHSHQNPSLIISRLFVRNIQRLLVIDCEMQFRFIQKAPPPFDSSPRYWRFHIIGTSNGLLCLKIWKSYRFPPSLLVWNPVTRDLREVPESRTNGYGCNFGFGFSPMVNDYKIVAINSGNDGRVCGVRVYSISRNSWKEIEFGNLKDVTCLGLKVSVNGAIFIDGLTLEKVKVIVSFDIAMEVFTLIPWPPLSGINPSSSLTVYEDKLALLNVSEIGRRCSNVNLWVMEEDISSLVKRWNWIKKFTSGIYPWKFVLGTIWRNEIVLSRKRQYVDNLYLFNVSTNELKTFALRHRTPPNFLNYVESLVPIVNIHNIEES</sequence>
<protein>
    <recommendedName>
        <fullName evidence="1">F-box domain-containing protein</fullName>
    </recommendedName>
</protein>
<keyword evidence="3" id="KW-1185">Reference proteome</keyword>
<evidence type="ECO:0000313" key="3">
    <source>
        <dbReference type="Proteomes" id="UP001293593"/>
    </source>
</evidence>
<dbReference type="InterPro" id="IPR011043">
    <property type="entry name" value="Gal_Oxase/kelch_b-propeller"/>
</dbReference>
<dbReference type="Pfam" id="PF00646">
    <property type="entry name" value="F-box"/>
    <property type="match status" value="1"/>
</dbReference>
<dbReference type="InterPro" id="IPR001810">
    <property type="entry name" value="F-box_dom"/>
</dbReference>
<dbReference type="InterPro" id="IPR013187">
    <property type="entry name" value="F-box-assoc_dom_typ3"/>
</dbReference>
<feature type="domain" description="F-box" evidence="1">
    <location>
        <begin position="13"/>
        <end position="53"/>
    </location>
</feature>
<dbReference type="Gene3D" id="1.20.1280.50">
    <property type="match status" value="1"/>
</dbReference>
<dbReference type="PANTHER" id="PTHR31672">
    <property type="entry name" value="BNACNNG10540D PROTEIN"/>
    <property type="match status" value="1"/>
</dbReference>